<dbReference type="EC" id="1.4.99.6" evidence="4"/>
<feature type="domain" description="FAD dependent oxidoreductase" evidence="3">
    <location>
        <begin position="31"/>
        <end position="422"/>
    </location>
</feature>
<reference evidence="4" key="1">
    <citation type="submission" date="2005-10" db="EMBL/GenBank/DDBJ databases">
        <title>Complete sequence of chromosome 2 of Burkholderia sp. 383.</title>
        <authorList>
            <consortium name="US DOE Joint Genome Institute"/>
            <person name="Copeland A."/>
            <person name="Lucas S."/>
            <person name="Lapidus A."/>
            <person name="Barry K."/>
            <person name="Detter J.C."/>
            <person name="Glavina T."/>
            <person name="Hammon N."/>
            <person name="Israni S."/>
            <person name="Pitluck S."/>
            <person name="Chain P."/>
            <person name="Malfatti S."/>
            <person name="Shin M."/>
            <person name="Vergez L."/>
            <person name="Schmutz J."/>
            <person name="Larimer F."/>
            <person name="Land M."/>
            <person name="Kyrpides N."/>
            <person name="Lykidis A."/>
            <person name="Richardson P."/>
        </authorList>
    </citation>
    <scope>NUCLEOTIDE SEQUENCE [LARGE SCALE GENOMIC DNA]</scope>
    <source>
        <strain evidence="4">383</strain>
    </source>
</reference>
<accession>Q399W8</accession>
<evidence type="ECO:0000259" key="3">
    <source>
        <dbReference type="Pfam" id="PF01266"/>
    </source>
</evidence>
<dbReference type="PANTHER" id="PTHR13847">
    <property type="entry name" value="SARCOSINE DEHYDROGENASE-RELATED"/>
    <property type="match status" value="1"/>
</dbReference>
<dbReference type="HOGENOM" id="CLU_007884_9_0_4"/>
<keyword evidence="1 4" id="KW-0560">Oxidoreductase</keyword>
<dbReference type="Proteomes" id="UP000002705">
    <property type="component" value="Chromosome 2"/>
</dbReference>
<evidence type="ECO:0000313" key="4">
    <source>
        <dbReference type="EMBL" id="ABB10743.1"/>
    </source>
</evidence>
<dbReference type="KEGG" id="bur:Bcep18194_B0629"/>
<dbReference type="GO" id="GO:0005737">
    <property type="term" value="C:cytoplasm"/>
    <property type="evidence" value="ECO:0007669"/>
    <property type="project" value="TreeGrafter"/>
</dbReference>
<name>Q399W8_BURL3</name>
<evidence type="ECO:0000256" key="1">
    <source>
        <dbReference type="ARBA" id="ARBA00023002"/>
    </source>
</evidence>
<proteinExistence type="predicted"/>
<organism evidence="4 5">
    <name type="scientific">Burkholderia lata (strain ATCC 17760 / DSM 23089 / LMG 22485 / NCIMB 9086 / R18194 / 383)</name>
    <dbReference type="NCBI Taxonomy" id="482957"/>
    <lineage>
        <taxon>Bacteria</taxon>
        <taxon>Pseudomonadati</taxon>
        <taxon>Pseudomonadota</taxon>
        <taxon>Betaproteobacteria</taxon>
        <taxon>Burkholderiales</taxon>
        <taxon>Burkholderiaceae</taxon>
        <taxon>Burkholderia</taxon>
        <taxon>Burkholderia cepacia complex</taxon>
    </lineage>
</organism>
<dbReference type="SUPFAM" id="SSF51905">
    <property type="entry name" value="FAD/NAD(P)-binding domain"/>
    <property type="match status" value="1"/>
</dbReference>
<dbReference type="EMBL" id="CP000152">
    <property type="protein sequence ID" value="ABB10743.1"/>
    <property type="molecule type" value="Genomic_DNA"/>
</dbReference>
<dbReference type="SUPFAM" id="SSF54373">
    <property type="entry name" value="FAD-linked reductases, C-terminal domain"/>
    <property type="match status" value="1"/>
</dbReference>
<protein>
    <submittedName>
        <fullName evidence="4">FAD dependent oxidoreductase</fullName>
        <ecNumber evidence="4">1.4.99.6</ecNumber>
    </submittedName>
</protein>
<dbReference type="PANTHER" id="PTHR13847:SF289">
    <property type="entry name" value="GLYCINE OXIDASE"/>
    <property type="match status" value="1"/>
</dbReference>
<dbReference type="AlphaFoldDB" id="Q399W8"/>
<evidence type="ECO:0000313" key="5">
    <source>
        <dbReference type="Proteomes" id="UP000002705"/>
    </source>
</evidence>
<evidence type="ECO:0000256" key="2">
    <source>
        <dbReference type="SAM" id="MobiDB-lite"/>
    </source>
</evidence>
<keyword evidence="5" id="KW-1185">Reference proteome</keyword>
<feature type="compositionally biased region" description="Low complexity" evidence="2">
    <location>
        <begin position="12"/>
        <end position="22"/>
    </location>
</feature>
<feature type="region of interest" description="Disordered" evidence="2">
    <location>
        <begin position="1"/>
        <end position="22"/>
    </location>
</feature>
<dbReference type="Gene3D" id="3.30.9.10">
    <property type="entry name" value="D-Amino Acid Oxidase, subunit A, domain 2"/>
    <property type="match status" value="1"/>
</dbReference>
<gene>
    <name evidence="4" type="ordered locus">Bcep18194_B0629</name>
</gene>
<dbReference type="PATRIC" id="fig|482957.22.peg.4240"/>
<dbReference type="InterPro" id="IPR036188">
    <property type="entry name" value="FAD/NAD-bd_sf"/>
</dbReference>
<dbReference type="Gene3D" id="3.50.50.60">
    <property type="entry name" value="FAD/NAD(P)-binding domain"/>
    <property type="match status" value="2"/>
</dbReference>
<dbReference type="GO" id="GO:0016491">
    <property type="term" value="F:oxidoreductase activity"/>
    <property type="evidence" value="ECO:0007669"/>
    <property type="project" value="UniProtKB-KW"/>
</dbReference>
<sequence length="440" mass="47510">MLAVRRLSNPGAQASSRARAANRHSPSMDFDVIVLGAGIVGVSAALHLQDRGRKVALVDRGAPGEGTSFGNAGLIERSSVEPYPFPRSPFTLMRYALNRSTDLYWHSTSLPAFAPWLARFWWESAPLRHAAASRDMLPLIERCIVEHDALIARAGAGELIRANGWLEAFRTPAAFERGVAEAGLTARRHGLGITPLDAAALAAHEPSLAPGFCGALHWLDPKSVVDPSELVKAYAHLFVQGGGTLLTGDAASLDALSPGWQVSTQDGMAAAPAVVVALGPWSDTVFGKFGYKIPLREKRGYHMHYAPSARGVPSAPIVDREYGYVIAPMRRGLRLTTGVEIARRGVPPTGVQLERAERVARPVFGFGERLDPQPWLGFRPCTPDMRPVIGPAPAHRGLWFSFGHNHHGLTLGPVTGRLLAEMMTGEAPFTDPAPYRADRF</sequence>
<dbReference type="Pfam" id="PF01266">
    <property type="entry name" value="DAO"/>
    <property type="match status" value="1"/>
</dbReference>
<dbReference type="InterPro" id="IPR006076">
    <property type="entry name" value="FAD-dep_OxRdtase"/>
</dbReference>